<feature type="domain" description="RRM" evidence="5">
    <location>
        <begin position="502"/>
        <end position="598"/>
    </location>
</feature>
<dbReference type="InterPro" id="IPR000504">
    <property type="entry name" value="RRM_dom"/>
</dbReference>
<dbReference type="Proteomes" id="UP000316759">
    <property type="component" value="Unassembled WGS sequence"/>
</dbReference>
<evidence type="ECO:0000256" key="2">
    <source>
        <dbReference type="ARBA" id="ARBA00022884"/>
    </source>
</evidence>
<dbReference type="GO" id="GO:0003723">
    <property type="term" value="F:RNA binding"/>
    <property type="evidence" value="ECO:0007669"/>
    <property type="project" value="UniProtKB-UniRule"/>
</dbReference>
<protein>
    <submittedName>
        <fullName evidence="6">Bruno 4 RNA binding protein</fullName>
    </submittedName>
</protein>
<keyword evidence="1" id="KW-0677">Repeat</keyword>
<dbReference type="Gene3D" id="3.30.70.330">
    <property type="match status" value="2"/>
</dbReference>
<accession>A0A504YB37</accession>
<evidence type="ECO:0000256" key="3">
    <source>
        <dbReference type="PROSITE-ProRule" id="PRU00176"/>
    </source>
</evidence>
<dbReference type="SMART" id="SM00360">
    <property type="entry name" value="RRM"/>
    <property type="match status" value="2"/>
</dbReference>
<dbReference type="OrthoDB" id="410044at2759"/>
<dbReference type="PANTHER" id="PTHR24012">
    <property type="entry name" value="RNA BINDING PROTEIN"/>
    <property type="match status" value="1"/>
</dbReference>
<keyword evidence="7" id="KW-1185">Reference proteome</keyword>
<dbReference type="PROSITE" id="PS50102">
    <property type="entry name" value="RRM"/>
    <property type="match status" value="2"/>
</dbReference>
<evidence type="ECO:0000313" key="6">
    <source>
        <dbReference type="EMBL" id="TPP57409.1"/>
    </source>
</evidence>
<reference evidence="6 7" key="1">
    <citation type="submission" date="2019-04" db="EMBL/GenBank/DDBJ databases">
        <title>Annotation for the trematode Fasciola gigantica.</title>
        <authorList>
            <person name="Choi Y.-J."/>
        </authorList>
    </citation>
    <scope>NUCLEOTIDE SEQUENCE [LARGE SCALE GENOMIC DNA]</scope>
    <source>
        <strain evidence="6">Uganda_cow_1</strain>
    </source>
</reference>
<dbReference type="FunFam" id="3.30.70.330:FF:000007">
    <property type="entry name" value="CUGBP Elav-like family member 4 isoform 3"/>
    <property type="match status" value="1"/>
</dbReference>
<dbReference type="EMBL" id="SUNJ01013240">
    <property type="protein sequence ID" value="TPP57409.1"/>
    <property type="molecule type" value="Genomic_DNA"/>
</dbReference>
<dbReference type="STRING" id="46835.A0A504YB37"/>
<feature type="domain" description="RRM" evidence="5">
    <location>
        <begin position="152"/>
        <end position="232"/>
    </location>
</feature>
<evidence type="ECO:0000259" key="5">
    <source>
        <dbReference type="PROSITE" id="PS50102"/>
    </source>
</evidence>
<evidence type="ECO:0000313" key="7">
    <source>
        <dbReference type="Proteomes" id="UP000316759"/>
    </source>
</evidence>
<organism evidence="6 7">
    <name type="scientific">Fasciola gigantica</name>
    <name type="common">Giant liver fluke</name>
    <dbReference type="NCBI Taxonomy" id="46835"/>
    <lineage>
        <taxon>Eukaryota</taxon>
        <taxon>Metazoa</taxon>
        <taxon>Spiralia</taxon>
        <taxon>Lophotrochozoa</taxon>
        <taxon>Platyhelminthes</taxon>
        <taxon>Trematoda</taxon>
        <taxon>Digenea</taxon>
        <taxon>Plagiorchiida</taxon>
        <taxon>Echinostomata</taxon>
        <taxon>Echinostomatoidea</taxon>
        <taxon>Fasciolidae</taxon>
        <taxon>Fasciola</taxon>
    </lineage>
</organism>
<proteinExistence type="predicted"/>
<comment type="caution">
    <text evidence="6">The sequence shown here is derived from an EMBL/GenBank/DDBJ whole genome shotgun (WGS) entry which is preliminary data.</text>
</comment>
<keyword evidence="2 3" id="KW-0694">RNA-binding</keyword>
<dbReference type="Pfam" id="PF00076">
    <property type="entry name" value="RRM_1"/>
    <property type="match status" value="2"/>
</dbReference>
<evidence type="ECO:0000256" key="4">
    <source>
        <dbReference type="SAM" id="MobiDB-lite"/>
    </source>
</evidence>
<name>A0A504YB37_FASGI</name>
<sequence length="606" mass="61960">MSVVELYHDPSQSGTVLSQVSDTGDIPNKMLKTLQPEGMIHSVDTEFMHLSQSTLNLDTVDYPSITSDSSLTSSIEQKLDDCEDVSTNPIATSPTAVNTSSPNNAQNTVDSNTEVNCDGLTDMSGSCPGDVVDTAPMETGSGVISVGGSEERKLFVGMLSKHQGEEDVRRLFEPFGTIEECTILRDQSGNSKGCAFVKFSSQQEAQSAILALHGSQTMPGASSSIVVKFADSEKERHTRKIQQLIGPMGLFSPTLALSQLSGNMYSQMLENMAQTTGYINPVAALALQLQQANSQLTGSAAAAAASMPANAASLAMMAGVGGTVPVTCPTLLHAHRTPSNGVSVSTTTTTPAAAAMAAALAAAGALNANCGAGPMVAMTGGGHTHQHLTPQLAAQLANVTSASVCSSTEAVVNSMSGMNQVDGCGVSTSAALSTNAAMAAAVAAMASNNQSNSGITTGPNGSATTSGMTAQALSFAGASLASQGLALHSIPGAHMPSAATLGGLMAASLPFPQAGLNSLASPLSALPPDPISHLYTGVPTYGLVTFVFDLRCSLFLALFSMGIGFVSFDNPASAHAAIQAMNGFQIGMKRLKVQLKRPKSDATKPY</sequence>
<dbReference type="InterPro" id="IPR012677">
    <property type="entry name" value="Nucleotide-bd_a/b_plait_sf"/>
</dbReference>
<feature type="region of interest" description="Disordered" evidence="4">
    <location>
        <begin position="85"/>
        <end position="109"/>
    </location>
</feature>
<dbReference type="CDD" id="cd12635">
    <property type="entry name" value="RRM2_CELF3_4_5_6"/>
    <property type="match status" value="1"/>
</dbReference>
<gene>
    <name evidence="6" type="ORF">FGIG_03255</name>
</gene>
<dbReference type="SUPFAM" id="SSF54928">
    <property type="entry name" value="RNA-binding domain, RBD"/>
    <property type="match status" value="2"/>
</dbReference>
<dbReference type="AlphaFoldDB" id="A0A504YB37"/>
<evidence type="ECO:0000256" key="1">
    <source>
        <dbReference type="ARBA" id="ARBA00022737"/>
    </source>
</evidence>
<dbReference type="InterPro" id="IPR035979">
    <property type="entry name" value="RBD_domain_sf"/>
</dbReference>